<dbReference type="CDD" id="cd07906">
    <property type="entry name" value="Adenylation_DNA_ligase_LigD_LigC"/>
    <property type="match status" value="1"/>
</dbReference>
<feature type="domain" description="ATP-dependent DNA ligase family profile" evidence="5">
    <location>
        <begin position="99"/>
        <end position="223"/>
    </location>
</feature>
<dbReference type="PROSITE" id="PS50160">
    <property type="entry name" value="DNA_LIGASE_A3"/>
    <property type="match status" value="1"/>
</dbReference>
<evidence type="ECO:0000256" key="2">
    <source>
        <dbReference type="ARBA" id="ARBA00012727"/>
    </source>
</evidence>
<dbReference type="eggNOG" id="COG1793">
    <property type="taxonomic scope" value="Bacteria"/>
</dbReference>
<dbReference type="InParanoid" id="Q01RI2"/>
<dbReference type="InterPro" id="IPR012340">
    <property type="entry name" value="NA-bd_OB-fold"/>
</dbReference>
<dbReference type="SUPFAM" id="SSF50249">
    <property type="entry name" value="Nucleic acid-binding proteins"/>
    <property type="match status" value="1"/>
</dbReference>
<dbReference type="GO" id="GO:0003910">
    <property type="term" value="F:DNA ligase (ATP) activity"/>
    <property type="evidence" value="ECO:0007669"/>
    <property type="project" value="UniProtKB-EC"/>
</dbReference>
<name>Q01RI2_SOLUE</name>
<evidence type="ECO:0000256" key="4">
    <source>
        <dbReference type="ARBA" id="ARBA00034003"/>
    </source>
</evidence>
<dbReference type="InterPro" id="IPR050191">
    <property type="entry name" value="ATP-dep_DNA_ligase"/>
</dbReference>
<evidence type="ECO:0000256" key="3">
    <source>
        <dbReference type="ARBA" id="ARBA00022598"/>
    </source>
</evidence>
<dbReference type="SUPFAM" id="SSF56091">
    <property type="entry name" value="DNA ligase/mRNA capping enzyme, catalytic domain"/>
    <property type="match status" value="1"/>
</dbReference>
<dbReference type="Gene3D" id="3.30.1490.70">
    <property type="match status" value="1"/>
</dbReference>
<dbReference type="InterPro" id="IPR014146">
    <property type="entry name" value="LigD_ligase_dom"/>
</dbReference>
<proteinExistence type="inferred from homology"/>
<evidence type="ECO:0000313" key="6">
    <source>
        <dbReference type="EMBL" id="ABJ87738.1"/>
    </source>
</evidence>
<organism evidence="6">
    <name type="scientific">Solibacter usitatus (strain Ellin6076)</name>
    <dbReference type="NCBI Taxonomy" id="234267"/>
    <lineage>
        <taxon>Bacteria</taxon>
        <taxon>Pseudomonadati</taxon>
        <taxon>Acidobacteriota</taxon>
        <taxon>Terriglobia</taxon>
        <taxon>Bryobacterales</taxon>
        <taxon>Solibacteraceae</taxon>
        <taxon>Candidatus Solibacter</taxon>
    </lineage>
</organism>
<dbReference type="InterPro" id="IPR012310">
    <property type="entry name" value="DNA_ligase_ATP-dep_cent"/>
</dbReference>
<comment type="similarity">
    <text evidence="1">Belongs to the ATP-dependent DNA ligase family.</text>
</comment>
<dbReference type="EC" id="6.5.1.1" evidence="2"/>
<dbReference type="InterPro" id="IPR016059">
    <property type="entry name" value="DNA_ligase_ATP-dep_CS"/>
</dbReference>
<dbReference type="EMBL" id="CP000473">
    <property type="protein sequence ID" value="ABJ87738.1"/>
    <property type="molecule type" value="Genomic_DNA"/>
</dbReference>
<dbReference type="KEGG" id="sus:Acid_6821"/>
<dbReference type="Gene3D" id="2.40.50.140">
    <property type="entry name" value="Nucleic acid-binding proteins"/>
    <property type="match status" value="1"/>
</dbReference>
<dbReference type="Pfam" id="PF01068">
    <property type="entry name" value="DNA_ligase_A_M"/>
    <property type="match status" value="1"/>
</dbReference>
<dbReference type="GO" id="GO:0006281">
    <property type="term" value="P:DNA repair"/>
    <property type="evidence" value="ECO:0007669"/>
    <property type="project" value="InterPro"/>
</dbReference>
<evidence type="ECO:0000256" key="1">
    <source>
        <dbReference type="ARBA" id="ARBA00007572"/>
    </source>
</evidence>
<dbReference type="STRING" id="234267.Acid_6821"/>
<dbReference type="CDD" id="cd07971">
    <property type="entry name" value="OBF_DNA_ligase_LigD"/>
    <property type="match status" value="1"/>
</dbReference>
<dbReference type="PANTHER" id="PTHR45674:SF4">
    <property type="entry name" value="DNA LIGASE 1"/>
    <property type="match status" value="1"/>
</dbReference>
<reference evidence="6" key="1">
    <citation type="submission" date="2006-10" db="EMBL/GenBank/DDBJ databases">
        <title>Complete sequence of Solibacter usitatus Ellin6076.</title>
        <authorList>
            <consortium name="US DOE Joint Genome Institute"/>
            <person name="Copeland A."/>
            <person name="Lucas S."/>
            <person name="Lapidus A."/>
            <person name="Barry K."/>
            <person name="Detter J.C."/>
            <person name="Glavina del Rio T."/>
            <person name="Hammon N."/>
            <person name="Israni S."/>
            <person name="Dalin E."/>
            <person name="Tice H."/>
            <person name="Pitluck S."/>
            <person name="Thompson L.S."/>
            <person name="Brettin T."/>
            <person name="Bruce D."/>
            <person name="Han C."/>
            <person name="Tapia R."/>
            <person name="Gilna P."/>
            <person name="Schmutz J."/>
            <person name="Larimer F."/>
            <person name="Land M."/>
            <person name="Hauser L."/>
            <person name="Kyrpides N."/>
            <person name="Mikhailova N."/>
            <person name="Janssen P.H."/>
            <person name="Kuske C.R."/>
            <person name="Richardson P."/>
        </authorList>
    </citation>
    <scope>NUCLEOTIDE SEQUENCE</scope>
    <source>
        <strain evidence="6">Ellin6076</strain>
    </source>
</reference>
<dbReference type="NCBIfam" id="TIGR02779">
    <property type="entry name" value="NHEJ_ligase_lig"/>
    <property type="match status" value="1"/>
</dbReference>
<dbReference type="AlphaFoldDB" id="Q01RI2"/>
<evidence type="ECO:0000259" key="5">
    <source>
        <dbReference type="PROSITE" id="PS50160"/>
    </source>
</evidence>
<dbReference type="GO" id="GO:0005524">
    <property type="term" value="F:ATP binding"/>
    <property type="evidence" value="ECO:0007669"/>
    <property type="project" value="InterPro"/>
</dbReference>
<dbReference type="Pfam" id="PF04679">
    <property type="entry name" value="DNA_ligase_A_C"/>
    <property type="match status" value="1"/>
</dbReference>
<dbReference type="GO" id="GO:0006310">
    <property type="term" value="P:DNA recombination"/>
    <property type="evidence" value="ECO:0007669"/>
    <property type="project" value="InterPro"/>
</dbReference>
<dbReference type="HOGENOM" id="CLU_008325_4_1_0"/>
<sequence length="322" mass="36420">MPPPTSRVRFIEPMLLRRTEHLPEGDGVSYELKLDGFRAIAYKTGGKVHLRSRNDKDFNAKYPVIVKALAHMPDETVIDGEIVALDGVGRPSFSALQNYGFSTGPLLYYAFDVMVIAGEDVMALPLEDRRELLRSRVLAKLADPIRESPELVATLPQLIQSVKAQGLEGPIAKRRDSRYEAGQRSGAWQKMRMNQGQDFVIAGYTPSGNGFDALIFGYYDGDRLIYVARTRNGFTPASREKLFRRFRGLETVQCPFANLLEAKVGRWGVGLTAEKMNECKWLRPELVGQFEFLEITPDNHLRHSRFIGLREDKKAREVERDG</sequence>
<dbReference type="PROSITE" id="PS00697">
    <property type="entry name" value="DNA_LIGASE_A1"/>
    <property type="match status" value="1"/>
</dbReference>
<comment type="catalytic activity">
    <reaction evidence="4">
        <text>ATP + (deoxyribonucleotide)n-3'-hydroxyl + 5'-phospho-(deoxyribonucleotide)m = (deoxyribonucleotide)n+m + AMP + diphosphate.</text>
        <dbReference type="EC" id="6.5.1.1"/>
    </reaction>
</comment>
<dbReference type="Gene3D" id="3.30.470.30">
    <property type="entry name" value="DNA ligase/mRNA capping enzyme"/>
    <property type="match status" value="1"/>
</dbReference>
<protein>
    <recommendedName>
        <fullName evidence="2">DNA ligase (ATP)</fullName>
        <ecNumber evidence="2">6.5.1.1</ecNumber>
    </recommendedName>
</protein>
<dbReference type="PANTHER" id="PTHR45674">
    <property type="entry name" value="DNA LIGASE 1/3 FAMILY MEMBER"/>
    <property type="match status" value="1"/>
</dbReference>
<gene>
    <name evidence="6" type="ordered locus">Acid_6821</name>
</gene>
<dbReference type="InterPro" id="IPR012309">
    <property type="entry name" value="DNA_ligase_ATP-dep_C"/>
</dbReference>
<accession>Q01RI2</accession>
<keyword evidence="3 6" id="KW-0436">Ligase</keyword>